<dbReference type="NCBIfam" id="TIGR00752">
    <property type="entry name" value="slp"/>
    <property type="match status" value="1"/>
</dbReference>
<dbReference type="PANTHER" id="PTHR37530">
    <property type="entry name" value="OUTER MEMBRANE PROTEIN SLP"/>
    <property type="match status" value="1"/>
</dbReference>
<keyword evidence="1" id="KW-0732">Signal</keyword>
<dbReference type="PANTHER" id="PTHR37530:SF1">
    <property type="entry name" value="OUTER MEMBRANE PROTEIN SLP"/>
    <property type="match status" value="1"/>
</dbReference>
<protein>
    <submittedName>
        <fullName evidence="2">Starvation-inducible protein</fullName>
    </submittedName>
</protein>
<dbReference type="Pfam" id="PF03843">
    <property type="entry name" value="Slp"/>
    <property type="match status" value="1"/>
</dbReference>
<comment type="caution">
    <text evidence="2">The sequence shown here is derived from an EMBL/GenBank/DDBJ whole genome shotgun (WGS) entry which is preliminary data.</text>
</comment>
<gene>
    <name evidence="2" type="ORF">CWE21_12235</name>
</gene>
<name>A0A432XBU5_9GAMM</name>
<dbReference type="GO" id="GO:0019867">
    <property type="term" value="C:outer membrane"/>
    <property type="evidence" value="ECO:0007669"/>
    <property type="project" value="InterPro"/>
</dbReference>
<dbReference type="InterPro" id="IPR004658">
    <property type="entry name" value="OMP_Slp"/>
</dbReference>
<dbReference type="PIRSF" id="PIRSF004982">
    <property type="entry name" value="SlP"/>
    <property type="match status" value="1"/>
</dbReference>
<feature type="chain" id="PRO_5019406282" evidence="1">
    <location>
        <begin position="20"/>
        <end position="188"/>
    </location>
</feature>
<organism evidence="2 3">
    <name type="scientific">Pseudidiomarina aquimaris</name>
    <dbReference type="NCBI Taxonomy" id="641841"/>
    <lineage>
        <taxon>Bacteria</taxon>
        <taxon>Pseudomonadati</taxon>
        <taxon>Pseudomonadota</taxon>
        <taxon>Gammaproteobacteria</taxon>
        <taxon>Alteromonadales</taxon>
        <taxon>Idiomarinaceae</taxon>
        <taxon>Pseudidiomarina</taxon>
    </lineage>
</organism>
<dbReference type="EMBL" id="PIPT01000010">
    <property type="protein sequence ID" value="RUO46203.1"/>
    <property type="molecule type" value="Genomic_DNA"/>
</dbReference>
<dbReference type="OrthoDB" id="5295757at2"/>
<dbReference type="Proteomes" id="UP000286678">
    <property type="component" value="Unassembled WGS sequence"/>
</dbReference>
<dbReference type="PROSITE" id="PS51257">
    <property type="entry name" value="PROKAR_LIPOPROTEIN"/>
    <property type="match status" value="1"/>
</dbReference>
<proteinExistence type="predicted"/>
<evidence type="ECO:0000313" key="3">
    <source>
        <dbReference type="Proteomes" id="UP000286678"/>
    </source>
</evidence>
<evidence type="ECO:0000256" key="1">
    <source>
        <dbReference type="SAM" id="SignalP"/>
    </source>
</evidence>
<evidence type="ECO:0000313" key="2">
    <source>
        <dbReference type="EMBL" id="RUO46203.1"/>
    </source>
</evidence>
<reference evidence="3" key="1">
    <citation type="journal article" date="2018" name="Front. Microbiol.">
        <title>Genome-Based Analysis Reveals the Taxonomy and Diversity of the Family Idiomarinaceae.</title>
        <authorList>
            <person name="Liu Y."/>
            <person name="Lai Q."/>
            <person name="Shao Z."/>
        </authorList>
    </citation>
    <scope>NUCLEOTIDE SEQUENCE [LARGE SCALE GENOMIC DNA]</scope>
    <source>
        <strain evidence="3">SW15</strain>
    </source>
</reference>
<keyword evidence="3" id="KW-1185">Reference proteome</keyword>
<accession>A0A432XBU5</accession>
<sequence>MLKYWLAALAALTLSACSAVPDELAVAENTNSVNYTTALENPEMTEGQTARWGGVIAEVRNNDRGTIIEVVNYELNSYGRPIPSDSSDGRFRALIDGFIDPMVYEKGRSVTFTGTVGAPIEDKIDEFPYLFPTLNVSGKYLWKEIEKNTAEVDYSSLWYRHYWYSPPYRVYYPVPVRTQPKTDNDGGN</sequence>
<dbReference type="AlphaFoldDB" id="A0A432XBU5"/>
<feature type="signal peptide" evidence="1">
    <location>
        <begin position="1"/>
        <end position="19"/>
    </location>
</feature>